<evidence type="ECO:0000256" key="11">
    <source>
        <dbReference type="SAM" id="Phobius"/>
    </source>
</evidence>
<evidence type="ECO:0000256" key="10">
    <source>
        <dbReference type="SAM" id="MobiDB-lite"/>
    </source>
</evidence>
<feature type="transmembrane region" description="Helical" evidence="11">
    <location>
        <begin position="111"/>
        <end position="133"/>
    </location>
</feature>
<keyword evidence="2" id="KW-0813">Transport</keyword>
<dbReference type="GO" id="GO:0005886">
    <property type="term" value="C:plasma membrane"/>
    <property type="evidence" value="ECO:0007669"/>
    <property type="project" value="UniProtKB-SubCell"/>
</dbReference>
<organism evidence="13 14">
    <name type="scientific">Propionicimonas paludicola</name>
    <dbReference type="NCBI Taxonomy" id="185243"/>
    <lineage>
        <taxon>Bacteria</taxon>
        <taxon>Bacillati</taxon>
        <taxon>Actinomycetota</taxon>
        <taxon>Actinomycetes</taxon>
        <taxon>Propionibacteriales</taxon>
        <taxon>Nocardioidaceae</taxon>
        <taxon>Propionicimonas</taxon>
    </lineage>
</organism>
<evidence type="ECO:0000256" key="7">
    <source>
        <dbReference type="ARBA" id="ARBA00023065"/>
    </source>
</evidence>
<gene>
    <name evidence="13" type="ORF">ATK74_2406</name>
</gene>
<feature type="transmembrane region" description="Helical" evidence="11">
    <location>
        <begin position="269"/>
        <end position="287"/>
    </location>
</feature>
<dbReference type="EMBL" id="PDJC01000001">
    <property type="protein sequence ID" value="PFG17829.1"/>
    <property type="molecule type" value="Genomic_DNA"/>
</dbReference>
<keyword evidence="3" id="KW-1003">Cell membrane</keyword>
<feature type="domain" description="Cation/H+ exchanger transmembrane" evidence="12">
    <location>
        <begin position="399"/>
        <end position="459"/>
    </location>
</feature>
<dbReference type="AlphaFoldDB" id="A0A2A9CW77"/>
<dbReference type="PANTHER" id="PTHR10110">
    <property type="entry name" value="SODIUM/HYDROGEN EXCHANGER"/>
    <property type="match status" value="1"/>
</dbReference>
<evidence type="ECO:0000256" key="5">
    <source>
        <dbReference type="ARBA" id="ARBA00022989"/>
    </source>
</evidence>
<keyword evidence="7" id="KW-0406">Ion transport</keyword>
<dbReference type="RefSeq" id="WP_098461229.1">
    <property type="nucleotide sequence ID" value="NZ_PDJC01000001.1"/>
</dbReference>
<dbReference type="GO" id="GO:0051453">
    <property type="term" value="P:regulation of intracellular pH"/>
    <property type="evidence" value="ECO:0007669"/>
    <property type="project" value="TreeGrafter"/>
</dbReference>
<dbReference type="PANTHER" id="PTHR10110:SF86">
    <property type="entry name" value="SODIUM_HYDROGEN EXCHANGER 7"/>
    <property type="match status" value="1"/>
</dbReference>
<evidence type="ECO:0000256" key="4">
    <source>
        <dbReference type="ARBA" id="ARBA00022692"/>
    </source>
</evidence>
<evidence type="ECO:0000313" key="14">
    <source>
        <dbReference type="Proteomes" id="UP000226079"/>
    </source>
</evidence>
<reference evidence="13 14" key="1">
    <citation type="submission" date="2017-10" db="EMBL/GenBank/DDBJ databases">
        <title>Sequencing the genomes of 1000 actinobacteria strains.</title>
        <authorList>
            <person name="Klenk H.-P."/>
        </authorList>
    </citation>
    <scope>NUCLEOTIDE SEQUENCE [LARGE SCALE GENOMIC DNA]</scope>
    <source>
        <strain evidence="13 14">DSM 15597</strain>
    </source>
</reference>
<evidence type="ECO:0000256" key="9">
    <source>
        <dbReference type="ARBA" id="ARBA00023201"/>
    </source>
</evidence>
<dbReference type="InterPro" id="IPR006153">
    <property type="entry name" value="Cation/H_exchanger_TM"/>
</dbReference>
<sequence>MEFELVAIIGVLLVVAASTLAPKIGVASPLLLVALGFGISLLPMVEPIVIPPELILAGILPPLLYAAAVDTPVMEFRRDLATISVFSVVLVAITAVAVGLIGVALVPGMPLGVGIALGAVISPTDAVATSIVRRAGVSKRIVTILQGESMFNDASALVLLRAAVASIGIGVSFLDVAGQFVWAVVGALLIGGFLGWLNLVVRGRIHQVSANVALSLVIPFAAYLPAEAVGASGLVAAVVAGLVTGYGTPARMGAQVRIAERSVWKTIELILESAVFLMVGLELPTLAADTGNTGLRLPALLALLLGTVVMALRTGMVAWSVWELARRYQRAESGRERISQIQAKLDAGNTLGADFPKTGGPIRRRRGQSHPKPARDRVGQWQRMLDRRRADLDYLAAERLGWPEGTILVWAGMRGAVTIAAAQTLPADVPYRSLVILVATMVAVGTLLLQGLTLPPLTKRLGLADNGPATDPAQWDALQAELDAAALTALVNSGNEQAAAVVERLKARLDRSDADAEDQRAGIAALSELRLTVIEAQRSKLLDLRSVGSYPSAMMDDALAQLDAAQIGLELRQQYLE</sequence>
<feature type="domain" description="Cation/H+ exchanger transmembrane" evidence="12">
    <location>
        <begin position="13"/>
        <end position="310"/>
    </location>
</feature>
<feature type="transmembrane region" description="Helical" evidence="11">
    <location>
        <begin position="208"/>
        <end position="224"/>
    </location>
</feature>
<dbReference type="GO" id="GO:0098719">
    <property type="term" value="P:sodium ion import across plasma membrane"/>
    <property type="evidence" value="ECO:0007669"/>
    <property type="project" value="TreeGrafter"/>
</dbReference>
<keyword evidence="8 11" id="KW-0472">Membrane</keyword>
<comment type="subcellular location">
    <subcellularLocation>
        <location evidence="1">Cell membrane</location>
        <topology evidence="1">Multi-pass membrane protein</topology>
    </subcellularLocation>
</comment>
<feature type="region of interest" description="Disordered" evidence="10">
    <location>
        <begin position="356"/>
        <end position="379"/>
    </location>
</feature>
<evidence type="ECO:0000259" key="12">
    <source>
        <dbReference type="Pfam" id="PF00999"/>
    </source>
</evidence>
<dbReference type="GO" id="GO:0015386">
    <property type="term" value="F:potassium:proton antiporter activity"/>
    <property type="evidence" value="ECO:0007669"/>
    <property type="project" value="TreeGrafter"/>
</dbReference>
<dbReference type="GO" id="GO:0015385">
    <property type="term" value="F:sodium:proton antiporter activity"/>
    <property type="evidence" value="ECO:0007669"/>
    <property type="project" value="InterPro"/>
</dbReference>
<keyword evidence="5 11" id="KW-1133">Transmembrane helix</keyword>
<dbReference type="InterPro" id="IPR018422">
    <property type="entry name" value="Cation/H_exchanger_CPA1"/>
</dbReference>
<evidence type="ECO:0000256" key="2">
    <source>
        <dbReference type="ARBA" id="ARBA00022448"/>
    </source>
</evidence>
<feature type="transmembrane region" description="Helical" evidence="11">
    <location>
        <begin position="48"/>
        <end position="68"/>
    </location>
</feature>
<evidence type="ECO:0000256" key="8">
    <source>
        <dbReference type="ARBA" id="ARBA00023136"/>
    </source>
</evidence>
<dbReference type="Proteomes" id="UP000226079">
    <property type="component" value="Unassembled WGS sequence"/>
</dbReference>
<feature type="transmembrane region" description="Helical" evidence="11">
    <location>
        <begin position="154"/>
        <end position="174"/>
    </location>
</feature>
<feature type="transmembrane region" description="Helical" evidence="11">
    <location>
        <begin position="80"/>
        <end position="105"/>
    </location>
</feature>
<evidence type="ECO:0000313" key="13">
    <source>
        <dbReference type="EMBL" id="PFG17829.1"/>
    </source>
</evidence>
<keyword evidence="9" id="KW-0739">Sodium transport</keyword>
<feature type="transmembrane region" description="Helical" evidence="11">
    <location>
        <begin position="230"/>
        <end position="248"/>
    </location>
</feature>
<evidence type="ECO:0000256" key="6">
    <source>
        <dbReference type="ARBA" id="ARBA00023053"/>
    </source>
</evidence>
<dbReference type="Gene3D" id="6.10.140.1330">
    <property type="match status" value="1"/>
</dbReference>
<protein>
    <submittedName>
        <fullName evidence="13">Sodium/proton antiporter (CPA1 family)</fullName>
    </submittedName>
</protein>
<keyword evidence="6" id="KW-0915">Sodium</keyword>
<keyword evidence="14" id="KW-1185">Reference proteome</keyword>
<evidence type="ECO:0000256" key="1">
    <source>
        <dbReference type="ARBA" id="ARBA00004651"/>
    </source>
</evidence>
<keyword evidence="4 11" id="KW-0812">Transmembrane</keyword>
<dbReference type="OrthoDB" id="57886at2"/>
<accession>A0A2A9CW77</accession>
<comment type="caution">
    <text evidence="13">The sequence shown here is derived from an EMBL/GenBank/DDBJ whole genome shotgun (WGS) entry which is preliminary data.</text>
</comment>
<evidence type="ECO:0000256" key="3">
    <source>
        <dbReference type="ARBA" id="ARBA00022475"/>
    </source>
</evidence>
<proteinExistence type="predicted"/>
<feature type="transmembrane region" description="Helical" evidence="11">
    <location>
        <begin position="180"/>
        <end position="201"/>
    </location>
</feature>
<feature type="transmembrane region" description="Helical" evidence="11">
    <location>
        <begin position="299"/>
        <end position="322"/>
    </location>
</feature>
<dbReference type="Pfam" id="PF00999">
    <property type="entry name" value="Na_H_Exchanger"/>
    <property type="match status" value="2"/>
</dbReference>
<feature type="transmembrane region" description="Helical" evidence="11">
    <location>
        <begin position="431"/>
        <end position="452"/>
    </location>
</feature>
<name>A0A2A9CW77_9ACTN</name>